<dbReference type="InterPro" id="IPR008928">
    <property type="entry name" value="6-hairpin_glycosidase_sf"/>
</dbReference>
<dbReference type="Pfam" id="PF07944">
    <property type="entry name" value="Beta-AFase-like_GH127_cat"/>
    <property type="match status" value="1"/>
</dbReference>
<dbReference type="InterPro" id="IPR049174">
    <property type="entry name" value="Beta-AFase-like"/>
</dbReference>
<reference evidence="4" key="1">
    <citation type="journal article" date="2021" name="PeerJ">
        <title>Extensive microbial diversity within the chicken gut microbiome revealed by metagenomics and culture.</title>
        <authorList>
            <person name="Gilroy R."/>
            <person name="Ravi A."/>
            <person name="Getino M."/>
            <person name="Pursley I."/>
            <person name="Horton D.L."/>
            <person name="Alikhan N.F."/>
            <person name="Baker D."/>
            <person name="Gharbi K."/>
            <person name="Hall N."/>
            <person name="Watson M."/>
            <person name="Adriaenssens E.M."/>
            <person name="Foster-Nyarko E."/>
            <person name="Jarju S."/>
            <person name="Secka A."/>
            <person name="Antonio M."/>
            <person name="Oren A."/>
            <person name="Chaudhuri R.R."/>
            <person name="La Ragione R."/>
            <person name="Hildebrand F."/>
            <person name="Pallen M.J."/>
        </authorList>
    </citation>
    <scope>NUCLEOTIDE SEQUENCE</scope>
    <source>
        <strain evidence="4">CHK121-7720</strain>
    </source>
</reference>
<dbReference type="Proteomes" id="UP000757103">
    <property type="component" value="Unassembled WGS sequence"/>
</dbReference>
<evidence type="ECO:0000259" key="2">
    <source>
        <dbReference type="Pfam" id="PF07944"/>
    </source>
</evidence>
<dbReference type="AlphaFoldDB" id="A0A921MS43"/>
<feature type="domain" description="Non-reducing end beta-L-arabinofuranosidase-like GH127 catalytic" evidence="2">
    <location>
        <begin position="187"/>
        <end position="388"/>
    </location>
</feature>
<dbReference type="PANTHER" id="PTHR43465:SF2">
    <property type="entry name" value="DUF1680 DOMAIN PROTEIN (AFU_ORTHOLOGUE AFUA_1G08910)"/>
    <property type="match status" value="1"/>
</dbReference>
<dbReference type="SUPFAM" id="SSF48208">
    <property type="entry name" value="Six-hairpin glycosidases"/>
    <property type="match status" value="1"/>
</dbReference>
<evidence type="ECO:0000313" key="4">
    <source>
        <dbReference type="EMBL" id="HJG89565.1"/>
    </source>
</evidence>
<feature type="domain" description="Non-reducing end beta-L-arabinofuranosidase-like GH127 middle" evidence="3">
    <location>
        <begin position="405"/>
        <end position="494"/>
    </location>
</feature>
<accession>A0A921MS43</accession>
<evidence type="ECO:0000313" key="5">
    <source>
        <dbReference type="Proteomes" id="UP000757103"/>
    </source>
</evidence>
<feature type="signal peptide" evidence="1">
    <location>
        <begin position="1"/>
        <end position="22"/>
    </location>
</feature>
<dbReference type="GO" id="GO:0016787">
    <property type="term" value="F:hydrolase activity"/>
    <property type="evidence" value="ECO:0007669"/>
    <property type="project" value="UniProtKB-KW"/>
</dbReference>
<dbReference type="GO" id="GO:0005975">
    <property type="term" value="P:carbohydrate metabolic process"/>
    <property type="evidence" value="ECO:0007669"/>
    <property type="project" value="InterPro"/>
</dbReference>
<sequence>MRTTRLAIWCFIIFLLPLSAEAGRMLSTEPLDRLTPQGWLADLMQAQERNFTGILDKTAFPFTQGGWGAQPFLRVKNGVTEEFWVPYEQTAYYYDGMIRLGYLLDSAPLLDKARRAVYGTIDRAGDDGLLGPRVVSKEMSRWVQAVFFRAMMAEYEVTRNQAVVEALERHFRNDTVRYTARSLCNIEVLDWLYRETGDDFFKTKALSMLDEPCFGEYTLRQAMERFAADERTEIHAVTFHEFLKLPVLFYDLTGDRRYLDLARAAFAKLDRYHMLPDGVASGEEGLSGRTARSVHEMCNVVDYMWTCSYMLRATGDTQFADRIEWALFNAGLGGITKNFDAHQYYSAPNQVVCTEYSNHTGAYDNSRFAYRQVHRPSCCTGNLNRLLPIYAGAQWMHGEGEYYKMLYGPGEATLTSREGSITVREESAYPFGDKVLLSVVEGEAEMSLHLRIPGWCDRAEVYVNNQKVTRAARDGYFDIHRLWKSGDRIELRFPKQVRLQRWDHEAMVVTCGPLLMALPVESHTVQTDVLTPAIQSFSYKGYTMTPASKWNFALGVADEQDKGYKLIERNIGADENPWTLSPSPLTVVFPGYELAGWQLEYRKIVHSSGSEIFAPVTPGLPARGIMIFALNNATPQLLRLEPYGRTTLRISMFPFGRVGEVPPEVQAAE</sequence>
<evidence type="ECO:0000259" key="3">
    <source>
        <dbReference type="Pfam" id="PF20736"/>
    </source>
</evidence>
<protein>
    <submittedName>
        <fullName evidence="4">Glycoside hydrolase family 127 protein</fullName>
    </submittedName>
</protein>
<organism evidence="4 5">
    <name type="scientific">Barnesiella viscericola</name>
    <dbReference type="NCBI Taxonomy" id="397865"/>
    <lineage>
        <taxon>Bacteria</taxon>
        <taxon>Pseudomonadati</taxon>
        <taxon>Bacteroidota</taxon>
        <taxon>Bacteroidia</taxon>
        <taxon>Bacteroidales</taxon>
        <taxon>Barnesiellaceae</taxon>
        <taxon>Barnesiella</taxon>
    </lineage>
</organism>
<dbReference type="EMBL" id="DYUD01000024">
    <property type="protein sequence ID" value="HJG89565.1"/>
    <property type="molecule type" value="Genomic_DNA"/>
</dbReference>
<keyword evidence="4" id="KW-0378">Hydrolase</keyword>
<dbReference type="Pfam" id="PF20736">
    <property type="entry name" value="Glyco_hydro127M"/>
    <property type="match status" value="1"/>
</dbReference>
<dbReference type="RefSeq" id="WP_273306611.1">
    <property type="nucleotide sequence ID" value="NZ_DYUD01000024.1"/>
</dbReference>
<gene>
    <name evidence="4" type="ORF">K8U91_08895</name>
</gene>
<feature type="chain" id="PRO_5037458335" evidence="1">
    <location>
        <begin position="23"/>
        <end position="669"/>
    </location>
</feature>
<evidence type="ECO:0000256" key="1">
    <source>
        <dbReference type="SAM" id="SignalP"/>
    </source>
</evidence>
<proteinExistence type="predicted"/>
<dbReference type="PANTHER" id="PTHR43465">
    <property type="entry name" value="DUF1680 DOMAIN PROTEIN (AFU_ORTHOLOGUE AFUA_1G08910)"/>
    <property type="match status" value="1"/>
</dbReference>
<comment type="caution">
    <text evidence="4">The sequence shown here is derived from an EMBL/GenBank/DDBJ whole genome shotgun (WGS) entry which is preliminary data.</text>
</comment>
<keyword evidence="1" id="KW-0732">Signal</keyword>
<reference evidence="4" key="2">
    <citation type="submission" date="2021-09" db="EMBL/GenBank/DDBJ databases">
        <authorList>
            <person name="Gilroy R."/>
        </authorList>
    </citation>
    <scope>NUCLEOTIDE SEQUENCE</scope>
    <source>
        <strain evidence="4">CHK121-7720</strain>
    </source>
</reference>
<name>A0A921MS43_9BACT</name>
<dbReference type="InterPro" id="IPR049046">
    <property type="entry name" value="Beta-AFase-like_GH127_middle"/>
</dbReference>
<dbReference type="InterPro" id="IPR012878">
    <property type="entry name" value="Beta-AFase-like_GH127_cat"/>
</dbReference>